<dbReference type="OrthoDB" id="5493262at2"/>
<feature type="chain" id="PRO_5017608099" description="DUF1684 domain-containing protein" evidence="1">
    <location>
        <begin position="25"/>
        <end position="202"/>
    </location>
</feature>
<reference evidence="2 3" key="1">
    <citation type="submission" date="2018-07" db="EMBL/GenBank/DDBJ databases">
        <title>Genomic Encyclopedia of Type Strains, Phase IV (KMG-IV): sequencing the most valuable type-strain genomes for metagenomic binning, comparative biology and taxonomic classification.</title>
        <authorList>
            <person name="Goeker M."/>
        </authorList>
    </citation>
    <scope>NUCLEOTIDE SEQUENCE [LARGE SCALE GENOMIC DNA]</scope>
    <source>
        <strain evidence="2 3">DSM 4134</strain>
    </source>
</reference>
<dbReference type="PANTHER" id="PTHR41913">
    <property type="entry name" value="DUF1684 DOMAIN-CONTAINING PROTEIN"/>
    <property type="match status" value="1"/>
</dbReference>
<evidence type="ECO:0008006" key="4">
    <source>
        <dbReference type="Google" id="ProtNLM"/>
    </source>
</evidence>
<evidence type="ECO:0000313" key="2">
    <source>
        <dbReference type="EMBL" id="RED92817.1"/>
    </source>
</evidence>
<name>A0A3D9KX19_MARFU</name>
<dbReference type="RefSeq" id="WP_115870109.1">
    <property type="nucleotide sequence ID" value="NZ_QREG01000028.1"/>
</dbReference>
<keyword evidence="3" id="KW-1185">Reference proteome</keyword>
<proteinExistence type="predicted"/>
<protein>
    <recommendedName>
        <fullName evidence="4">DUF1684 domain-containing protein</fullName>
    </recommendedName>
</protein>
<dbReference type="PANTHER" id="PTHR41913:SF1">
    <property type="entry name" value="DUF1684 DOMAIN-CONTAINING PROTEIN"/>
    <property type="match status" value="1"/>
</dbReference>
<feature type="signal peptide" evidence="1">
    <location>
        <begin position="1"/>
        <end position="24"/>
    </location>
</feature>
<sequence length="202" mass="22403">MKKIIYLALILAIAAIAYSTMSGSDDPAYIQQIADERAERVRYLKTSESSPFQQYDLDFYPLEFFQIDPAYRVRANLERIQSPSRISIPSSDGSSAPYSKFAYAHFTLDGQKLKLLILKPAGFGAVPNTYFTAFADATSGETTYGGGRYLDLDIGKSDNIIIDFNNAYNPYCAYTSEYACPLPPPENLLPVAVAAGEKDYNH</sequence>
<dbReference type="EMBL" id="QREG01000028">
    <property type="protein sequence ID" value="RED92817.1"/>
    <property type="molecule type" value="Genomic_DNA"/>
</dbReference>
<comment type="caution">
    <text evidence="2">The sequence shown here is derived from an EMBL/GenBank/DDBJ whole genome shotgun (WGS) entry which is preliminary data.</text>
</comment>
<organism evidence="2 3">
    <name type="scientific">Marinoscillum furvescens DSM 4134</name>
    <dbReference type="NCBI Taxonomy" id="1122208"/>
    <lineage>
        <taxon>Bacteria</taxon>
        <taxon>Pseudomonadati</taxon>
        <taxon>Bacteroidota</taxon>
        <taxon>Cytophagia</taxon>
        <taxon>Cytophagales</taxon>
        <taxon>Reichenbachiellaceae</taxon>
        <taxon>Marinoscillum</taxon>
    </lineage>
</organism>
<evidence type="ECO:0000313" key="3">
    <source>
        <dbReference type="Proteomes" id="UP000256779"/>
    </source>
</evidence>
<keyword evidence="1" id="KW-0732">Signal</keyword>
<accession>A0A3D9KX19</accession>
<dbReference type="Proteomes" id="UP000256779">
    <property type="component" value="Unassembled WGS sequence"/>
</dbReference>
<dbReference type="InterPro" id="IPR012467">
    <property type="entry name" value="DUF1684"/>
</dbReference>
<evidence type="ECO:0000256" key="1">
    <source>
        <dbReference type="SAM" id="SignalP"/>
    </source>
</evidence>
<dbReference type="AlphaFoldDB" id="A0A3D9KX19"/>
<dbReference type="Pfam" id="PF07920">
    <property type="entry name" value="DUF1684"/>
    <property type="match status" value="1"/>
</dbReference>
<gene>
    <name evidence="2" type="ORF">C7460_12834</name>
</gene>